<evidence type="ECO:0000259" key="4">
    <source>
        <dbReference type="Pfam" id="PF03328"/>
    </source>
</evidence>
<protein>
    <submittedName>
        <fullName evidence="5">4-hydroxy-2-oxoheptanedioate aldolase</fullName>
        <ecNumber evidence="5">4.1.2.52</ecNumber>
    </submittedName>
</protein>
<dbReference type="Proteomes" id="UP000568839">
    <property type="component" value="Unassembled WGS sequence"/>
</dbReference>
<gene>
    <name evidence="5" type="ORF">HNR44_003069</name>
</gene>
<keyword evidence="6" id="KW-1185">Reference proteome</keyword>
<dbReference type="Pfam" id="PF03328">
    <property type="entry name" value="HpcH_HpaI"/>
    <property type="match status" value="1"/>
</dbReference>
<dbReference type="GO" id="GO:0016832">
    <property type="term" value="F:aldehyde-lyase activity"/>
    <property type="evidence" value="ECO:0007669"/>
    <property type="project" value="TreeGrafter"/>
</dbReference>
<dbReference type="SUPFAM" id="SSF51621">
    <property type="entry name" value="Phosphoenolpyruvate/pyruvate domain"/>
    <property type="match status" value="1"/>
</dbReference>
<comment type="caution">
    <text evidence="5">The sequence shown here is derived from an EMBL/GenBank/DDBJ whole genome shotgun (WGS) entry which is preliminary data.</text>
</comment>
<dbReference type="InterPro" id="IPR005000">
    <property type="entry name" value="Aldolase/citrate-lyase_domain"/>
</dbReference>
<organism evidence="5 6">
    <name type="scientific">Geomicrobium halophilum</name>
    <dbReference type="NCBI Taxonomy" id="549000"/>
    <lineage>
        <taxon>Bacteria</taxon>
        <taxon>Bacillati</taxon>
        <taxon>Bacillota</taxon>
        <taxon>Bacilli</taxon>
        <taxon>Bacillales</taxon>
        <taxon>Geomicrobium</taxon>
    </lineage>
</organism>
<dbReference type="Gene3D" id="3.20.20.60">
    <property type="entry name" value="Phosphoenolpyruvate-binding domains"/>
    <property type="match status" value="1"/>
</dbReference>
<dbReference type="GO" id="GO:0005737">
    <property type="term" value="C:cytoplasm"/>
    <property type="evidence" value="ECO:0007669"/>
    <property type="project" value="TreeGrafter"/>
</dbReference>
<evidence type="ECO:0000256" key="3">
    <source>
        <dbReference type="ARBA" id="ARBA00023239"/>
    </source>
</evidence>
<dbReference type="AlphaFoldDB" id="A0A841Q0W4"/>
<dbReference type="InterPro" id="IPR050251">
    <property type="entry name" value="HpcH-HpaI_aldolase"/>
</dbReference>
<evidence type="ECO:0000256" key="1">
    <source>
        <dbReference type="ARBA" id="ARBA00005568"/>
    </source>
</evidence>
<dbReference type="EC" id="4.1.2.52" evidence="5"/>
<dbReference type="PANTHER" id="PTHR30502">
    <property type="entry name" value="2-KETO-3-DEOXY-L-RHAMNONATE ALDOLASE"/>
    <property type="match status" value="1"/>
</dbReference>
<comment type="similarity">
    <text evidence="1">Belongs to the HpcH/HpaI aldolase family.</text>
</comment>
<dbReference type="GO" id="GO:0046872">
    <property type="term" value="F:metal ion binding"/>
    <property type="evidence" value="ECO:0007669"/>
    <property type="project" value="UniProtKB-KW"/>
</dbReference>
<dbReference type="EMBL" id="JACHHJ010000005">
    <property type="protein sequence ID" value="MBB6451075.1"/>
    <property type="molecule type" value="Genomic_DNA"/>
</dbReference>
<dbReference type="InterPro" id="IPR040442">
    <property type="entry name" value="Pyrv_kinase-like_dom_sf"/>
</dbReference>
<reference evidence="5 6" key="1">
    <citation type="submission" date="2020-08" db="EMBL/GenBank/DDBJ databases">
        <title>Genomic Encyclopedia of Type Strains, Phase IV (KMG-IV): sequencing the most valuable type-strain genomes for metagenomic binning, comparative biology and taxonomic classification.</title>
        <authorList>
            <person name="Goeker M."/>
        </authorList>
    </citation>
    <scope>NUCLEOTIDE SEQUENCE [LARGE SCALE GENOMIC DNA]</scope>
    <source>
        <strain evidence="5 6">DSM 21769</strain>
    </source>
</reference>
<name>A0A841Q0W4_9BACL</name>
<keyword evidence="2" id="KW-0479">Metal-binding</keyword>
<sequence>MMRSNRLKQKIESGQDVYGLFISTPHPMMVELVGHADFDFVIIDDEHAPLSKEMIEQMIRAAEITGITSLVRISDIHRHDILKVLDAGAQGIVIPHVESREQMDLAVMHAFYHPIGQRSLNSGRAGTFAKYSLTEYIKKANEEILLVPMIESKKGIEAREDILSCPRTSFVLEGAADLSQSLSVPWEVDHPIIQTQLQSLLQTACQLRVPYAVVSRNQEQHLEWAEKGAKIFVLGDERGTAFRAYQEKLANYRSLTRS</sequence>
<evidence type="ECO:0000313" key="6">
    <source>
        <dbReference type="Proteomes" id="UP000568839"/>
    </source>
</evidence>
<proteinExistence type="inferred from homology"/>
<dbReference type="RefSeq" id="WP_184405144.1">
    <property type="nucleotide sequence ID" value="NZ_JACHHJ010000005.1"/>
</dbReference>
<dbReference type="PANTHER" id="PTHR30502:SF0">
    <property type="entry name" value="PHOSPHOENOLPYRUVATE CARBOXYLASE FAMILY PROTEIN"/>
    <property type="match status" value="1"/>
</dbReference>
<dbReference type="InterPro" id="IPR015813">
    <property type="entry name" value="Pyrv/PenolPyrv_kinase-like_dom"/>
</dbReference>
<evidence type="ECO:0000256" key="2">
    <source>
        <dbReference type="ARBA" id="ARBA00022723"/>
    </source>
</evidence>
<accession>A0A841Q0W4</accession>
<evidence type="ECO:0000313" key="5">
    <source>
        <dbReference type="EMBL" id="MBB6451075.1"/>
    </source>
</evidence>
<feature type="domain" description="HpcH/HpaI aldolase/citrate lyase" evidence="4">
    <location>
        <begin position="18"/>
        <end position="237"/>
    </location>
</feature>
<keyword evidence="3 5" id="KW-0456">Lyase</keyword>